<protein>
    <recommendedName>
        <fullName evidence="4">Small-conductance mechanosensitive ion channel</fullName>
    </recommendedName>
</protein>
<gene>
    <name evidence="2" type="ORF">COX41_02055</name>
</gene>
<feature type="transmembrane region" description="Helical" evidence="1">
    <location>
        <begin position="114"/>
        <end position="135"/>
    </location>
</feature>
<evidence type="ECO:0000256" key="1">
    <source>
        <dbReference type="SAM" id="Phobius"/>
    </source>
</evidence>
<feature type="transmembrane region" description="Helical" evidence="1">
    <location>
        <begin position="81"/>
        <end position="108"/>
    </location>
</feature>
<dbReference type="EMBL" id="PCRK01000040">
    <property type="protein sequence ID" value="PIP19598.1"/>
    <property type="molecule type" value="Genomic_DNA"/>
</dbReference>
<dbReference type="Pfam" id="PF05552">
    <property type="entry name" value="MS_channel_1st_1"/>
    <property type="match status" value="2"/>
</dbReference>
<evidence type="ECO:0000313" key="2">
    <source>
        <dbReference type="EMBL" id="PIP19598.1"/>
    </source>
</evidence>
<sequence length="225" mass="24065">MNSWQVILLEPARVVLAQIGQFSVNILLVIIILIIGWIISKAIRAVVTKGLRVIKLNEFSDRIGLEVLLEKGGIGYSLSELVGIICYWLAILVTFMVAINAVGLTVAADLLNKVVLYIPNVIAAIFILILGMFAATIVKNIVLTAINNAGVAQGKILSKAVEVAIIAFAVFVALEQLGIGIRITELTLGVILGSIGLGLALAFGLGCKDIAGRFMNDFIEKLKKK</sequence>
<dbReference type="InterPro" id="IPR008910">
    <property type="entry name" value="MSC_TM_helix"/>
</dbReference>
<organism evidence="2 3">
    <name type="scientific">Candidatus Sherwoodlollariibacterium unditelluris</name>
    <dbReference type="NCBI Taxonomy" id="1974757"/>
    <lineage>
        <taxon>Bacteria</taxon>
        <taxon>Pseudomonadati</taxon>
        <taxon>Candidatus Omnitrophota</taxon>
        <taxon>Candidatus Sherwoodlollariibacterium</taxon>
    </lineage>
</organism>
<keyword evidence="1" id="KW-0472">Membrane</keyword>
<keyword evidence="1" id="KW-0812">Transmembrane</keyword>
<reference evidence="2 3" key="1">
    <citation type="submission" date="2017-09" db="EMBL/GenBank/DDBJ databases">
        <title>Depth-based differentiation of microbial function through sediment-hosted aquifers and enrichment of novel symbionts in the deep terrestrial subsurface.</title>
        <authorList>
            <person name="Probst A.J."/>
            <person name="Ladd B."/>
            <person name="Jarett J.K."/>
            <person name="Geller-Mcgrath D.E."/>
            <person name="Sieber C.M."/>
            <person name="Emerson J.B."/>
            <person name="Anantharaman K."/>
            <person name="Thomas B.C."/>
            <person name="Malmstrom R."/>
            <person name="Stieglmeier M."/>
            <person name="Klingl A."/>
            <person name="Woyke T."/>
            <person name="Ryan C.M."/>
            <person name="Banfield J.F."/>
        </authorList>
    </citation>
    <scope>NUCLEOTIDE SEQUENCE [LARGE SCALE GENOMIC DNA]</scope>
    <source>
        <strain evidence="2">CG23_combo_of_CG06-09_8_20_14_all_41_10</strain>
    </source>
</reference>
<keyword evidence="1" id="KW-1133">Transmembrane helix</keyword>
<evidence type="ECO:0008006" key="4">
    <source>
        <dbReference type="Google" id="ProtNLM"/>
    </source>
</evidence>
<feature type="transmembrane region" description="Helical" evidence="1">
    <location>
        <begin position="20"/>
        <end position="39"/>
    </location>
</feature>
<dbReference type="Gene3D" id="1.10.287.1260">
    <property type="match status" value="1"/>
</dbReference>
<dbReference type="Proteomes" id="UP000231292">
    <property type="component" value="Unassembled WGS sequence"/>
</dbReference>
<feature type="transmembrane region" description="Helical" evidence="1">
    <location>
        <begin position="186"/>
        <end position="205"/>
    </location>
</feature>
<name>A0A2G9YK37_9BACT</name>
<dbReference type="AlphaFoldDB" id="A0A2G9YK37"/>
<comment type="caution">
    <text evidence="2">The sequence shown here is derived from an EMBL/GenBank/DDBJ whole genome shotgun (WGS) entry which is preliminary data.</text>
</comment>
<accession>A0A2G9YK37</accession>
<proteinExistence type="predicted"/>
<evidence type="ECO:0000313" key="3">
    <source>
        <dbReference type="Proteomes" id="UP000231292"/>
    </source>
</evidence>
<feature type="transmembrane region" description="Helical" evidence="1">
    <location>
        <begin position="156"/>
        <end position="174"/>
    </location>
</feature>